<keyword evidence="10" id="KW-1185">Reference proteome</keyword>
<evidence type="ECO:0000256" key="6">
    <source>
        <dbReference type="ARBA" id="ARBA00023136"/>
    </source>
</evidence>
<dbReference type="InterPro" id="IPR035906">
    <property type="entry name" value="MetI-like_sf"/>
</dbReference>
<dbReference type="Pfam" id="PF00528">
    <property type="entry name" value="BPD_transp_1"/>
    <property type="match status" value="1"/>
</dbReference>
<comment type="similarity">
    <text evidence="7">Belongs to the binding-protein-dependent transport system permease family.</text>
</comment>
<dbReference type="PANTHER" id="PTHR43386:SF1">
    <property type="entry name" value="D,D-DIPEPTIDE TRANSPORT SYSTEM PERMEASE PROTEIN DDPC-RELATED"/>
    <property type="match status" value="1"/>
</dbReference>
<dbReference type="Gene3D" id="1.10.3720.10">
    <property type="entry name" value="MetI-like"/>
    <property type="match status" value="1"/>
</dbReference>
<proteinExistence type="inferred from homology"/>
<evidence type="ECO:0000313" key="10">
    <source>
        <dbReference type="Proteomes" id="UP000249818"/>
    </source>
</evidence>
<gene>
    <name evidence="9" type="primary">dppC</name>
    <name evidence="9" type="ORF">BARAN1_0381</name>
</gene>
<dbReference type="CDD" id="cd06261">
    <property type="entry name" value="TM_PBP2"/>
    <property type="match status" value="1"/>
</dbReference>
<dbReference type="GO" id="GO:0005886">
    <property type="term" value="C:plasma membrane"/>
    <property type="evidence" value="ECO:0007669"/>
    <property type="project" value="UniProtKB-SubCell"/>
</dbReference>
<evidence type="ECO:0000256" key="3">
    <source>
        <dbReference type="ARBA" id="ARBA00022475"/>
    </source>
</evidence>
<accession>A0A2X3KY04</accession>
<dbReference type="PROSITE" id="PS50928">
    <property type="entry name" value="ABC_TM1"/>
    <property type="match status" value="1"/>
</dbReference>
<dbReference type="PANTHER" id="PTHR43386">
    <property type="entry name" value="OLIGOPEPTIDE TRANSPORT SYSTEM PERMEASE PROTEIN APPC"/>
    <property type="match status" value="1"/>
</dbReference>
<sequence length="290" mass="31325">MRGRAWRAFRRNRLALGGAGLVGAFTLIALLSPWIVPHDPTRGDLSRRLQPPAVSAEGDWIYPLGTDNLGRDLLSRIIAGSRVSISLGLLVIVVCTVVGVSLGLISGYVGGWVDTVIQRTVDVLLAFPYLILAIALMALFGPGFLNMVIALAFKEWTTSCRIVRSEVLTMKEAAFVEAARAIGATPTRILFRHLLPNVIPSAIVIGTLRVGWVVLMEAALSFLGLGIQPPQASWGTIIADGRQYLYAARGWWISTFPGIAIFLFVLGMNLFGEGLRDALDPRLAGVPLPE</sequence>
<evidence type="ECO:0000256" key="7">
    <source>
        <dbReference type="RuleBase" id="RU363032"/>
    </source>
</evidence>
<dbReference type="Pfam" id="PF12911">
    <property type="entry name" value="OppC_N"/>
    <property type="match status" value="1"/>
</dbReference>
<dbReference type="GO" id="GO:0055085">
    <property type="term" value="P:transmembrane transport"/>
    <property type="evidence" value="ECO:0007669"/>
    <property type="project" value="InterPro"/>
</dbReference>
<dbReference type="EMBL" id="LS483254">
    <property type="protein sequence ID" value="SQD92406.1"/>
    <property type="molecule type" value="Genomic_DNA"/>
</dbReference>
<keyword evidence="4 7" id="KW-0812">Transmembrane</keyword>
<reference evidence="10" key="1">
    <citation type="submission" date="2018-05" db="EMBL/GenBank/DDBJ databases">
        <authorList>
            <person name="Hao L."/>
        </authorList>
    </citation>
    <scope>NUCLEOTIDE SEQUENCE [LARGE SCALE GENOMIC DNA]</scope>
</reference>
<evidence type="ECO:0000259" key="8">
    <source>
        <dbReference type="PROSITE" id="PS50928"/>
    </source>
</evidence>
<organism evidence="9 10">
    <name type="scientific">Candidatus Bipolaricaulis anaerobius</name>
    <dbReference type="NCBI Taxonomy" id="2026885"/>
    <lineage>
        <taxon>Bacteria</taxon>
        <taxon>Candidatus Bipolaricaulota</taxon>
        <taxon>Candidatus Bipolaricaulia</taxon>
        <taxon>Candidatus Bipolaricaulales</taxon>
        <taxon>Candidatus Bipolaricaulaceae</taxon>
        <taxon>Candidatus Bipolaricaulis</taxon>
    </lineage>
</organism>
<dbReference type="InterPro" id="IPR000515">
    <property type="entry name" value="MetI-like"/>
</dbReference>
<dbReference type="InterPro" id="IPR050366">
    <property type="entry name" value="BP-dependent_transpt_permease"/>
</dbReference>
<dbReference type="KEGG" id="bana:BARAN1_0381"/>
<feature type="transmembrane region" description="Helical" evidence="7">
    <location>
        <begin position="85"/>
        <end position="109"/>
    </location>
</feature>
<protein>
    <submittedName>
        <fullName evidence="9">Dipeptide transporter permease protein, membrane component of ABC superfamily</fullName>
    </submittedName>
</protein>
<keyword evidence="5 7" id="KW-1133">Transmembrane helix</keyword>
<feature type="domain" description="ABC transmembrane type-1" evidence="8">
    <location>
        <begin position="81"/>
        <end position="272"/>
    </location>
</feature>
<evidence type="ECO:0000256" key="5">
    <source>
        <dbReference type="ARBA" id="ARBA00022989"/>
    </source>
</evidence>
<keyword evidence="2 7" id="KW-0813">Transport</keyword>
<keyword evidence="3" id="KW-1003">Cell membrane</keyword>
<evidence type="ECO:0000256" key="2">
    <source>
        <dbReference type="ARBA" id="ARBA00022448"/>
    </source>
</evidence>
<dbReference type="Proteomes" id="UP000249818">
    <property type="component" value="Chromosome BARAN1"/>
</dbReference>
<name>A0A2X3KY04_9BACT</name>
<dbReference type="OrthoDB" id="9783218at2"/>
<evidence type="ECO:0000313" key="9">
    <source>
        <dbReference type="EMBL" id="SQD92406.1"/>
    </source>
</evidence>
<evidence type="ECO:0000256" key="1">
    <source>
        <dbReference type="ARBA" id="ARBA00004651"/>
    </source>
</evidence>
<feature type="transmembrane region" description="Helical" evidence="7">
    <location>
        <begin position="129"/>
        <end position="153"/>
    </location>
</feature>
<feature type="transmembrane region" description="Helical" evidence="7">
    <location>
        <begin position="14"/>
        <end position="36"/>
    </location>
</feature>
<feature type="transmembrane region" description="Helical" evidence="7">
    <location>
        <begin position="251"/>
        <end position="272"/>
    </location>
</feature>
<dbReference type="SUPFAM" id="SSF161098">
    <property type="entry name" value="MetI-like"/>
    <property type="match status" value="1"/>
</dbReference>
<dbReference type="InterPro" id="IPR025966">
    <property type="entry name" value="OppC_N"/>
</dbReference>
<comment type="subcellular location">
    <subcellularLocation>
        <location evidence="1 7">Cell membrane</location>
        <topology evidence="1 7">Multi-pass membrane protein</topology>
    </subcellularLocation>
</comment>
<dbReference type="AlphaFoldDB" id="A0A2X3KY04"/>
<evidence type="ECO:0000256" key="4">
    <source>
        <dbReference type="ARBA" id="ARBA00022692"/>
    </source>
</evidence>
<keyword evidence="6 7" id="KW-0472">Membrane</keyword>
<dbReference type="RefSeq" id="WP_162297730.1">
    <property type="nucleotide sequence ID" value="NZ_LS483254.1"/>
</dbReference>